<dbReference type="InParanoid" id="A0A340WUY8"/>
<dbReference type="SMART" id="SM00336">
    <property type="entry name" value="BBOX"/>
    <property type="match status" value="1"/>
</dbReference>
<evidence type="ECO:0000313" key="6">
    <source>
        <dbReference type="Proteomes" id="UP000265300"/>
    </source>
</evidence>
<evidence type="ECO:0000256" key="2">
    <source>
        <dbReference type="ARBA" id="ARBA00022833"/>
    </source>
</evidence>
<organism evidence="6 7">
    <name type="scientific">Lipotes vexillifer</name>
    <name type="common">Yangtze river dolphin</name>
    <dbReference type="NCBI Taxonomy" id="118797"/>
    <lineage>
        <taxon>Eukaryota</taxon>
        <taxon>Metazoa</taxon>
        <taxon>Chordata</taxon>
        <taxon>Craniata</taxon>
        <taxon>Vertebrata</taxon>
        <taxon>Euteleostomi</taxon>
        <taxon>Mammalia</taxon>
        <taxon>Eutheria</taxon>
        <taxon>Laurasiatheria</taxon>
        <taxon>Artiodactyla</taxon>
        <taxon>Whippomorpha</taxon>
        <taxon>Cetacea</taxon>
        <taxon>Odontoceti</taxon>
        <taxon>Lipotidae</taxon>
        <taxon>Lipotes</taxon>
    </lineage>
</organism>
<accession>A0A340WUY8</accession>
<dbReference type="CTD" id="54765"/>
<keyword evidence="6" id="KW-1185">Reference proteome</keyword>
<keyword evidence="1 3" id="KW-0479">Metal-binding</keyword>
<dbReference type="InterPro" id="IPR050143">
    <property type="entry name" value="TRIM/RBCC"/>
</dbReference>
<dbReference type="GeneID" id="103089064"/>
<evidence type="ECO:0000256" key="1">
    <source>
        <dbReference type="ARBA" id="ARBA00022771"/>
    </source>
</evidence>
<dbReference type="SUPFAM" id="SSF57845">
    <property type="entry name" value="B-box zinc-binding domain"/>
    <property type="match status" value="1"/>
</dbReference>
<dbReference type="FunCoup" id="A0A340WUY8">
    <property type="interactions" value="1402"/>
</dbReference>
<dbReference type="Gene3D" id="3.30.160.60">
    <property type="entry name" value="Classic Zinc Finger"/>
    <property type="match status" value="1"/>
</dbReference>
<dbReference type="GO" id="GO:0008270">
    <property type="term" value="F:zinc ion binding"/>
    <property type="evidence" value="ECO:0007669"/>
    <property type="project" value="UniProtKB-KW"/>
</dbReference>
<dbReference type="CDD" id="cd19784">
    <property type="entry name" value="Bbox2_TRIM44"/>
    <property type="match status" value="1"/>
</dbReference>
<dbReference type="RefSeq" id="XP_007450690.1">
    <property type="nucleotide sequence ID" value="XM_007450628.1"/>
</dbReference>
<keyword evidence="1 3" id="KW-0863">Zinc-finger</keyword>
<evidence type="ECO:0000256" key="4">
    <source>
        <dbReference type="SAM" id="MobiDB-lite"/>
    </source>
</evidence>
<evidence type="ECO:0000259" key="5">
    <source>
        <dbReference type="PROSITE" id="PS50119"/>
    </source>
</evidence>
<feature type="region of interest" description="Disordered" evidence="4">
    <location>
        <begin position="298"/>
        <end position="330"/>
    </location>
</feature>
<dbReference type="Pfam" id="PF00643">
    <property type="entry name" value="zf-B_box"/>
    <property type="match status" value="1"/>
</dbReference>
<proteinExistence type="predicted"/>
<reference evidence="7" key="1">
    <citation type="submission" date="2025-08" db="UniProtKB">
        <authorList>
            <consortium name="RefSeq"/>
        </authorList>
    </citation>
    <scope>IDENTIFICATION</scope>
</reference>
<dbReference type="AlphaFoldDB" id="A0A340WUY8"/>
<protein>
    <submittedName>
        <fullName evidence="7">Tripartite motif-containing protein 44</fullName>
    </submittedName>
</protein>
<feature type="compositionally biased region" description="Acidic residues" evidence="4">
    <location>
        <begin position="77"/>
        <end position="86"/>
    </location>
</feature>
<feature type="region of interest" description="Disordered" evidence="4">
    <location>
        <begin position="1"/>
        <end position="25"/>
    </location>
</feature>
<keyword evidence="2" id="KW-0862">Zinc</keyword>
<dbReference type="CDD" id="cd19841">
    <property type="entry name" value="Bbox1_TRIM44"/>
    <property type="match status" value="1"/>
</dbReference>
<dbReference type="Gene3D" id="4.10.830.40">
    <property type="match status" value="1"/>
</dbReference>
<dbReference type="KEGG" id="lve:103089064"/>
<dbReference type="PANTHER" id="PTHR24103">
    <property type="entry name" value="E3 UBIQUITIN-PROTEIN LIGASE TRIM"/>
    <property type="match status" value="1"/>
</dbReference>
<dbReference type="PROSITE" id="PS50119">
    <property type="entry name" value="ZF_BBOX"/>
    <property type="match status" value="1"/>
</dbReference>
<gene>
    <name evidence="7" type="primary">TRIM44</name>
</gene>
<evidence type="ECO:0000313" key="7">
    <source>
        <dbReference type="RefSeq" id="XP_007450690.1"/>
    </source>
</evidence>
<dbReference type="OrthoDB" id="9049620at2759"/>
<dbReference type="InterPro" id="IPR000315">
    <property type="entry name" value="Znf_B-box"/>
</dbReference>
<evidence type="ECO:0000256" key="3">
    <source>
        <dbReference type="PROSITE-ProRule" id="PRU00024"/>
    </source>
</evidence>
<feature type="compositionally biased region" description="Acidic residues" evidence="4">
    <location>
        <begin position="95"/>
        <end position="162"/>
    </location>
</feature>
<feature type="compositionally biased region" description="Basic and acidic residues" evidence="4">
    <location>
        <begin position="309"/>
        <end position="322"/>
    </location>
</feature>
<feature type="region of interest" description="Disordered" evidence="4">
    <location>
        <begin position="68"/>
        <end position="162"/>
    </location>
</feature>
<dbReference type="STRING" id="118797.A0A340WUY8"/>
<name>A0A340WUY8_LIPVE</name>
<sequence>MASGGGAAFEELPHDGTCDECEPDEAPGAEEVCQECGFCYCRRHAEAHGQKFPRHHLAEYVHGAAQAWTPGARGDGAGEEEVEAQVENEKALESEAGEESESEEDCESEEESQTEDESEEDSEEDSEEEMEDEQESEAEEDNQEEGESEAEGETEAESEFDPEIEMEAERVAKRKCPDHGLDLSTYCQEDKQLICVLCPVIGAHQGHQLSTLDEAFEELRSKDSGGLKAAMIELVERLKFKSSDPKEFKKVQKVIADEEQKALHLVDIQEAMATAHVTEILADIQSHMDRLMTQMAQAKEQLDTSNESAEPKAEGQRHRPEELMDTNTPGQKLLPEWSPVVITMLHTYGGIPFLRMHKTYGLELDLPTIPLQVFTACHTAHAPVALTVLTRGTAEEQFSAWALETDGAFDGEHLFESSQEARRKDNHPKEAKAQKYEVFTEHQREKGAGASRAEMGSRGFRMQGCFWANPESHRSRGELHRKVRRRAATHCGRRSSALAERFPSEGRRGTSCAMTSPRSAGRQGPREMKPGSCQPAS</sequence>
<feature type="domain" description="B box-type" evidence="5">
    <location>
        <begin position="171"/>
        <end position="212"/>
    </location>
</feature>
<dbReference type="Proteomes" id="UP000265300">
    <property type="component" value="Unplaced"/>
</dbReference>
<feature type="region of interest" description="Disordered" evidence="4">
    <location>
        <begin position="486"/>
        <end position="537"/>
    </location>
</feature>